<dbReference type="PROSITE" id="PS01155">
    <property type="entry name" value="ENDONUCLEASE_III_2"/>
    <property type="match status" value="1"/>
</dbReference>
<keyword evidence="12" id="KW-0234">DNA repair</keyword>
<dbReference type="GO" id="GO:0046872">
    <property type="term" value="F:metal ion binding"/>
    <property type="evidence" value="ECO:0007669"/>
    <property type="project" value="UniProtKB-KW"/>
</dbReference>
<dbReference type="GO" id="GO:0000701">
    <property type="term" value="F:purine-specific mismatch base pair DNA N-glycosylase activity"/>
    <property type="evidence" value="ECO:0007669"/>
    <property type="project" value="UniProtKB-EC"/>
</dbReference>
<dbReference type="InterPro" id="IPR029119">
    <property type="entry name" value="MutY_C"/>
</dbReference>
<dbReference type="CDD" id="cd00056">
    <property type="entry name" value="ENDO3c"/>
    <property type="match status" value="1"/>
</dbReference>
<evidence type="ECO:0000256" key="7">
    <source>
        <dbReference type="ARBA" id="ARBA00022723"/>
    </source>
</evidence>
<protein>
    <recommendedName>
        <fullName evidence="5">Adenine DNA glycosylase</fullName>
        <ecNumber evidence="4">3.2.2.31</ecNumber>
    </recommendedName>
</protein>
<dbReference type="Pfam" id="PF00730">
    <property type="entry name" value="HhH-GPD"/>
    <property type="match status" value="1"/>
</dbReference>
<keyword evidence="11" id="KW-0411">Iron-sulfur</keyword>
<dbReference type="SUPFAM" id="SSF55811">
    <property type="entry name" value="Nudix"/>
    <property type="match status" value="1"/>
</dbReference>
<dbReference type="GO" id="GO:0034039">
    <property type="term" value="F:8-oxo-7,8-dihydroguanine DNA N-glycosylase activity"/>
    <property type="evidence" value="ECO:0007669"/>
    <property type="project" value="TreeGrafter"/>
</dbReference>
<dbReference type="InterPro" id="IPR044298">
    <property type="entry name" value="MIG/MutY"/>
</dbReference>
<dbReference type="InterPro" id="IPR003265">
    <property type="entry name" value="HhH-GPD_domain"/>
</dbReference>
<evidence type="ECO:0000256" key="13">
    <source>
        <dbReference type="ARBA" id="ARBA00023295"/>
    </source>
</evidence>
<evidence type="ECO:0000256" key="4">
    <source>
        <dbReference type="ARBA" id="ARBA00012045"/>
    </source>
</evidence>
<comment type="cofactor">
    <cofactor evidence="2">
        <name>[4Fe-4S] cluster</name>
        <dbReference type="ChEBI" id="CHEBI:49883"/>
    </cofactor>
</comment>
<keyword evidence="7" id="KW-0479">Metal-binding</keyword>
<gene>
    <name evidence="15" type="ORF">MNB_SUP05-4-550</name>
</gene>
<dbReference type="Gene3D" id="3.90.79.10">
    <property type="entry name" value="Nucleoside Triphosphate Pyrophosphohydrolase"/>
    <property type="match status" value="1"/>
</dbReference>
<dbReference type="PANTHER" id="PTHR42944">
    <property type="entry name" value="ADENINE DNA GLYCOSYLASE"/>
    <property type="match status" value="1"/>
</dbReference>
<feature type="domain" description="HhH-GPD" evidence="14">
    <location>
        <begin position="1"/>
        <end position="152"/>
    </location>
</feature>
<evidence type="ECO:0000256" key="6">
    <source>
        <dbReference type="ARBA" id="ARBA00022485"/>
    </source>
</evidence>
<keyword evidence="10" id="KW-0408">Iron</keyword>
<evidence type="ECO:0000259" key="14">
    <source>
        <dbReference type="SMART" id="SM00478"/>
    </source>
</evidence>
<dbReference type="CDD" id="cd03431">
    <property type="entry name" value="NUDIX_DNA_Glycosylase_C-MutY"/>
    <property type="match status" value="1"/>
</dbReference>
<evidence type="ECO:0000313" key="15">
    <source>
        <dbReference type="EMBL" id="SFV76455.1"/>
    </source>
</evidence>
<reference evidence="15" key="1">
    <citation type="submission" date="2016-10" db="EMBL/GenBank/DDBJ databases">
        <authorList>
            <person name="de Groot N.N."/>
        </authorList>
    </citation>
    <scope>NUCLEOTIDE SEQUENCE</scope>
</reference>
<dbReference type="GO" id="GO:0006298">
    <property type="term" value="P:mismatch repair"/>
    <property type="evidence" value="ECO:0007669"/>
    <property type="project" value="TreeGrafter"/>
</dbReference>
<comment type="catalytic activity">
    <reaction evidence="1">
        <text>Hydrolyzes free adenine bases from 7,8-dihydro-8-oxoguanine:adenine mismatched double-stranded DNA, leaving an apurinic site.</text>
        <dbReference type="EC" id="3.2.2.31"/>
    </reaction>
</comment>
<evidence type="ECO:0000256" key="9">
    <source>
        <dbReference type="ARBA" id="ARBA00022801"/>
    </source>
</evidence>
<dbReference type="InterPro" id="IPR011257">
    <property type="entry name" value="DNA_glycosylase"/>
</dbReference>
<dbReference type="SUPFAM" id="SSF48150">
    <property type="entry name" value="DNA-glycosylase"/>
    <property type="match status" value="1"/>
</dbReference>
<evidence type="ECO:0000256" key="1">
    <source>
        <dbReference type="ARBA" id="ARBA00000843"/>
    </source>
</evidence>
<organism evidence="15">
    <name type="scientific">hydrothermal vent metagenome</name>
    <dbReference type="NCBI Taxonomy" id="652676"/>
    <lineage>
        <taxon>unclassified sequences</taxon>
        <taxon>metagenomes</taxon>
        <taxon>ecological metagenomes</taxon>
    </lineage>
</organism>
<keyword evidence="9 15" id="KW-0378">Hydrolase</keyword>
<dbReference type="EC" id="3.2.2.31" evidence="4"/>
<dbReference type="InterPro" id="IPR005760">
    <property type="entry name" value="A/G_AdeGlyc_MutY"/>
</dbReference>
<evidence type="ECO:0000256" key="12">
    <source>
        <dbReference type="ARBA" id="ARBA00023204"/>
    </source>
</evidence>
<evidence type="ECO:0000256" key="11">
    <source>
        <dbReference type="ARBA" id="ARBA00023014"/>
    </source>
</evidence>
<sequence length="308" mass="35020">MLQQTQVATVIDYFNRFTRVFPTLDDLAHASEDAVLAQWAGLGYYARARNLHKTAKIIVCEYDGKFPQEFEQVIALPGIGRSTAGAILSLSFKQKHTILDGNVKRVLARVHQVKGHYSQSATLNQLWQLADHYTPNTRTDHYTQAIMDLGATICTRSQPKCSHCPVDNLCNSNKNQTQSEYPIPKPKKIKPNRSIAMLVFIKNGHIHLYRRPSKGIWGGLWSFIECEDNPETINQMLLEFDPSCSIITKLPIFKHTFTHYHLNIHTIIVSCSQNNRHKFYNPKLLSVGTPKPVSSIISQLDKHTKQTQ</sequence>
<dbReference type="Gene3D" id="1.10.340.30">
    <property type="entry name" value="Hypothetical protein, domain 2"/>
    <property type="match status" value="1"/>
</dbReference>
<dbReference type="Pfam" id="PF00633">
    <property type="entry name" value="HHH"/>
    <property type="match status" value="1"/>
</dbReference>
<dbReference type="InterPro" id="IPR023170">
    <property type="entry name" value="HhH_base_excis_C"/>
</dbReference>
<evidence type="ECO:0000256" key="2">
    <source>
        <dbReference type="ARBA" id="ARBA00001966"/>
    </source>
</evidence>
<name>A0A1W1D755_9ZZZZ</name>
<evidence type="ECO:0000256" key="5">
    <source>
        <dbReference type="ARBA" id="ARBA00022023"/>
    </source>
</evidence>
<dbReference type="NCBIfam" id="TIGR01084">
    <property type="entry name" value="mutY"/>
    <property type="match status" value="1"/>
</dbReference>
<dbReference type="GO" id="GO:0035485">
    <property type="term" value="F:adenine/guanine mispair binding"/>
    <property type="evidence" value="ECO:0007669"/>
    <property type="project" value="TreeGrafter"/>
</dbReference>
<dbReference type="GO" id="GO:0032357">
    <property type="term" value="F:oxidized purine DNA binding"/>
    <property type="evidence" value="ECO:0007669"/>
    <property type="project" value="TreeGrafter"/>
</dbReference>
<dbReference type="AlphaFoldDB" id="A0A1W1D755"/>
<keyword evidence="13 15" id="KW-0326">Glycosidase</keyword>
<comment type="similarity">
    <text evidence="3">Belongs to the Nth/MutY family.</text>
</comment>
<dbReference type="InterPro" id="IPR000445">
    <property type="entry name" value="HhH_motif"/>
</dbReference>
<keyword evidence="8" id="KW-0227">DNA damage</keyword>
<proteinExistence type="inferred from homology"/>
<dbReference type="SMART" id="SM00478">
    <property type="entry name" value="ENDO3c"/>
    <property type="match status" value="1"/>
</dbReference>
<dbReference type="EMBL" id="FPHR01000002">
    <property type="protein sequence ID" value="SFV76455.1"/>
    <property type="molecule type" value="Genomic_DNA"/>
</dbReference>
<dbReference type="InterPro" id="IPR004036">
    <property type="entry name" value="Endonuclease-III-like_CS2"/>
</dbReference>
<dbReference type="PANTHER" id="PTHR42944:SF1">
    <property type="entry name" value="ADENINE DNA GLYCOSYLASE"/>
    <property type="match status" value="1"/>
</dbReference>
<keyword evidence="6" id="KW-0004">4Fe-4S</keyword>
<evidence type="ECO:0000256" key="3">
    <source>
        <dbReference type="ARBA" id="ARBA00008343"/>
    </source>
</evidence>
<dbReference type="GO" id="GO:0051539">
    <property type="term" value="F:4 iron, 4 sulfur cluster binding"/>
    <property type="evidence" value="ECO:0007669"/>
    <property type="project" value="UniProtKB-KW"/>
</dbReference>
<dbReference type="GO" id="GO:0006284">
    <property type="term" value="P:base-excision repair"/>
    <property type="evidence" value="ECO:0007669"/>
    <property type="project" value="InterPro"/>
</dbReference>
<evidence type="ECO:0000256" key="10">
    <source>
        <dbReference type="ARBA" id="ARBA00023004"/>
    </source>
</evidence>
<accession>A0A1W1D755</accession>
<dbReference type="Pfam" id="PF14815">
    <property type="entry name" value="NUDIX_4"/>
    <property type="match status" value="1"/>
</dbReference>
<dbReference type="InterPro" id="IPR015797">
    <property type="entry name" value="NUDIX_hydrolase-like_dom_sf"/>
</dbReference>
<evidence type="ECO:0000256" key="8">
    <source>
        <dbReference type="ARBA" id="ARBA00022763"/>
    </source>
</evidence>
<dbReference type="Gene3D" id="1.10.1670.10">
    <property type="entry name" value="Helix-hairpin-Helix base-excision DNA repair enzymes (C-terminal)"/>
    <property type="match status" value="1"/>
</dbReference>